<dbReference type="InterPro" id="IPR033690">
    <property type="entry name" value="Adenylat_kinase_CS"/>
</dbReference>
<feature type="binding site" evidence="5">
    <location>
        <position position="145"/>
    </location>
    <ligand>
        <name>AMP</name>
        <dbReference type="ChEBI" id="CHEBI:456215"/>
    </ligand>
</feature>
<dbReference type="AlphaFoldDB" id="A0A6M2BL35"/>
<keyword evidence="5" id="KW-0963">Cytoplasm</keyword>
<evidence type="ECO:0000256" key="7">
    <source>
        <dbReference type="RuleBase" id="RU003331"/>
    </source>
</evidence>
<comment type="caution">
    <text evidence="5">Lacks conserved residue(s) required for the propagation of feature annotation.</text>
</comment>
<comment type="catalytic activity">
    <reaction evidence="5 7">
        <text>AMP + ATP = 2 ADP</text>
        <dbReference type="Rhea" id="RHEA:12973"/>
        <dbReference type="ChEBI" id="CHEBI:30616"/>
        <dbReference type="ChEBI" id="CHEBI:456215"/>
        <dbReference type="ChEBI" id="CHEBI:456216"/>
        <dbReference type="EC" id="2.7.4.3"/>
    </reaction>
</comment>
<feature type="region of interest" description="NMP" evidence="5">
    <location>
        <begin position="30"/>
        <end position="59"/>
    </location>
</feature>
<dbReference type="SUPFAM" id="SSF52540">
    <property type="entry name" value="P-loop containing nucleoside triphosphate hydrolases"/>
    <property type="match status" value="1"/>
</dbReference>
<comment type="caution">
    <text evidence="8">The sequence shown here is derived from an EMBL/GenBank/DDBJ whole genome shotgun (WGS) entry which is preliminary data.</text>
</comment>
<reference evidence="8 9" key="1">
    <citation type="journal article" date="2014" name="Int. J. Syst. Evol. Microbiol.">
        <title>Solimonas terrae sp. nov., isolated from soil.</title>
        <authorList>
            <person name="Kim S.J."/>
            <person name="Moon J.Y."/>
            <person name="Weon H.Y."/>
            <person name="Ahn J.H."/>
            <person name="Chen W.M."/>
            <person name="Kwon S.W."/>
        </authorList>
    </citation>
    <scope>NUCLEOTIDE SEQUENCE [LARGE SCALE GENOMIC DNA]</scope>
    <source>
        <strain evidence="8 9">KIS83-12</strain>
    </source>
</reference>
<dbReference type="HAMAP" id="MF_00235">
    <property type="entry name" value="Adenylate_kinase_Adk"/>
    <property type="match status" value="1"/>
</dbReference>
<keyword evidence="1 5" id="KW-0808">Transferase</keyword>
<dbReference type="Pfam" id="PF00406">
    <property type="entry name" value="ADK"/>
    <property type="match status" value="1"/>
</dbReference>
<evidence type="ECO:0000256" key="5">
    <source>
        <dbReference type="HAMAP-Rule" id="MF_00235"/>
    </source>
</evidence>
<evidence type="ECO:0000256" key="3">
    <source>
        <dbReference type="ARBA" id="ARBA00022741"/>
    </source>
</evidence>
<keyword evidence="3 5" id="KW-0547">Nucleotide-binding</keyword>
<sequence length="195" mass="20975">MKIVLLGAPGCGKGTQGEMLSAHYGIPRLSTGDALRAAVRLRTALGLEAKAAMDAGQLVEDRIVIGIVEERLAEDDVTAGFILDGFPRNVRQAQTLDAMLARQGQAGIDAVLHLEVPCEELLRRMLLRGIEEGRSDDTEQTIRRRLAVYRTETGPLLAYYREQGKLLTRSGCGSVIEVFGSAVSAVDGFVAALPL</sequence>
<evidence type="ECO:0000313" key="8">
    <source>
        <dbReference type="EMBL" id="NGY03228.1"/>
    </source>
</evidence>
<keyword evidence="2 5" id="KW-0545">Nucleotide biosynthesis</keyword>
<dbReference type="RefSeq" id="WP_166250653.1">
    <property type="nucleotide sequence ID" value="NZ_JAAMOW010000001.1"/>
</dbReference>
<feature type="binding site" evidence="5">
    <location>
        <position position="134"/>
    </location>
    <ligand>
        <name>AMP</name>
        <dbReference type="ChEBI" id="CHEBI:456215"/>
    </ligand>
</feature>
<organism evidence="8 9">
    <name type="scientific">Solimonas terrae</name>
    <dbReference type="NCBI Taxonomy" id="1396819"/>
    <lineage>
        <taxon>Bacteria</taxon>
        <taxon>Pseudomonadati</taxon>
        <taxon>Pseudomonadota</taxon>
        <taxon>Gammaproteobacteria</taxon>
        <taxon>Nevskiales</taxon>
        <taxon>Nevskiaceae</taxon>
        <taxon>Solimonas</taxon>
    </lineage>
</organism>
<feature type="binding site" evidence="5">
    <location>
        <position position="92"/>
    </location>
    <ligand>
        <name>AMP</name>
        <dbReference type="ChEBI" id="CHEBI:456215"/>
    </ligand>
</feature>
<feature type="binding site" evidence="5">
    <location>
        <position position="128"/>
    </location>
    <ligand>
        <name>ATP</name>
        <dbReference type="ChEBI" id="CHEBI:30616"/>
    </ligand>
</feature>
<keyword evidence="5 7" id="KW-0067">ATP-binding</keyword>
<dbReference type="Proteomes" id="UP000472676">
    <property type="component" value="Unassembled WGS sequence"/>
</dbReference>
<dbReference type="InterPro" id="IPR027417">
    <property type="entry name" value="P-loop_NTPase"/>
</dbReference>
<evidence type="ECO:0000313" key="9">
    <source>
        <dbReference type="Proteomes" id="UP000472676"/>
    </source>
</evidence>
<evidence type="ECO:0000256" key="6">
    <source>
        <dbReference type="RuleBase" id="RU003330"/>
    </source>
</evidence>
<gene>
    <name evidence="5" type="primary">adk</name>
    <name evidence="8" type="ORF">G7Y85_00470</name>
</gene>
<dbReference type="GO" id="GO:0005737">
    <property type="term" value="C:cytoplasm"/>
    <property type="evidence" value="ECO:0007669"/>
    <property type="project" value="UniProtKB-SubCell"/>
</dbReference>
<comment type="domain">
    <text evidence="5">Consists of three domains, a large central CORE domain and two small peripheral domains, NMPbind and LID, which undergo movements during catalysis. The LID domain closes over the site of phosphoryl transfer upon ATP binding. Assembling and dissambling the active center during each catalytic cycle provides an effective means to prevent ATP hydrolysis.</text>
</comment>
<dbReference type="NCBIfam" id="NF011104">
    <property type="entry name" value="PRK14531.1"/>
    <property type="match status" value="1"/>
</dbReference>
<keyword evidence="9" id="KW-1185">Reference proteome</keyword>
<dbReference type="NCBIfam" id="NF011100">
    <property type="entry name" value="PRK14527.1"/>
    <property type="match status" value="1"/>
</dbReference>
<dbReference type="GO" id="GO:0044209">
    <property type="term" value="P:AMP salvage"/>
    <property type="evidence" value="ECO:0007669"/>
    <property type="project" value="UniProtKB-UniRule"/>
</dbReference>
<evidence type="ECO:0000256" key="1">
    <source>
        <dbReference type="ARBA" id="ARBA00022679"/>
    </source>
</evidence>
<dbReference type="GO" id="GO:0004017">
    <property type="term" value="F:AMP kinase activity"/>
    <property type="evidence" value="ECO:0007669"/>
    <property type="project" value="UniProtKB-UniRule"/>
</dbReference>
<dbReference type="GO" id="GO:0005524">
    <property type="term" value="F:ATP binding"/>
    <property type="evidence" value="ECO:0007669"/>
    <property type="project" value="UniProtKB-UniRule"/>
</dbReference>
<dbReference type="EC" id="2.7.4.3" evidence="5 7"/>
<name>A0A6M2BL35_9GAMM</name>
<comment type="subcellular location">
    <subcellularLocation>
        <location evidence="5 7">Cytoplasm</location>
    </subcellularLocation>
</comment>
<comment type="function">
    <text evidence="5">Catalyzes the reversible transfer of the terminal phosphate group between ATP and AMP. Plays an important role in cellular energy homeostasis and in adenine nucleotide metabolism.</text>
</comment>
<dbReference type="UniPathway" id="UPA00588">
    <property type="reaction ID" value="UER00649"/>
</dbReference>
<feature type="binding site" evidence="5">
    <location>
        <position position="173"/>
    </location>
    <ligand>
        <name>ATP</name>
        <dbReference type="ChEBI" id="CHEBI:30616"/>
    </ligand>
</feature>
<feature type="binding site" evidence="5">
    <location>
        <begin position="57"/>
        <end position="59"/>
    </location>
    <ligand>
        <name>AMP</name>
        <dbReference type="ChEBI" id="CHEBI:456215"/>
    </ligand>
</feature>
<dbReference type="PRINTS" id="PR00094">
    <property type="entry name" value="ADENYLTKNASE"/>
</dbReference>
<dbReference type="Gene3D" id="3.40.50.300">
    <property type="entry name" value="P-loop containing nucleotide triphosphate hydrolases"/>
    <property type="match status" value="1"/>
</dbReference>
<dbReference type="InterPro" id="IPR000850">
    <property type="entry name" value="Adenylat/UMP-CMP_kin"/>
</dbReference>
<proteinExistence type="inferred from homology"/>
<accession>A0A6M2BL35</accession>
<dbReference type="CDD" id="cd01428">
    <property type="entry name" value="ADK"/>
    <property type="match status" value="1"/>
</dbReference>
<evidence type="ECO:0000256" key="2">
    <source>
        <dbReference type="ARBA" id="ARBA00022727"/>
    </source>
</evidence>
<dbReference type="NCBIfam" id="NF001381">
    <property type="entry name" value="PRK00279.1-3"/>
    <property type="match status" value="1"/>
</dbReference>
<evidence type="ECO:0000256" key="4">
    <source>
        <dbReference type="ARBA" id="ARBA00022777"/>
    </source>
</evidence>
<dbReference type="PROSITE" id="PS00113">
    <property type="entry name" value="ADENYLATE_KINASE"/>
    <property type="match status" value="1"/>
</dbReference>
<comment type="similarity">
    <text evidence="5 6">Belongs to the adenylate kinase family.</text>
</comment>
<comment type="subunit">
    <text evidence="5 7">Monomer.</text>
</comment>
<comment type="pathway">
    <text evidence="5">Purine metabolism; AMP biosynthesis via salvage pathway; AMP from ADP: step 1/1.</text>
</comment>
<protein>
    <recommendedName>
        <fullName evidence="5 7">Adenylate kinase</fullName>
        <shortName evidence="5">AK</shortName>
        <ecNumber evidence="5 7">2.7.4.3</ecNumber>
    </recommendedName>
    <alternativeName>
        <fullName evidence="5">ATP-AMP transphosphorylase</fullName>
    </alternativeName>
    <alternativeName>
        <fullName evidence="5">ATP:AMP phosphotransferase</fullName>
    </alternativeName>
    <alternativeName>
        <fullName evidence="5">Adenylate monophosphate kinase</fullName>
    </alternativeName>
</protein>
<dbReference type="NCBIfam" id="NF011101">
    <property type="entry name" value="PRK14528.1"/>
    <property type="match status" value="1"/>
</dbReference>
<feature type="binding site" evidence="5">
    <location>
        <begin position="85"/>
        <end position="88"/>
    </location>
    <ligand>
        <name>AMP</name>
        <dbReference type="ChEBI" id="CHEBI:456215"/>
    </ligand>
</feature>
<feature type="binding site" evidence="5">
    <location>
        <position position="36"/>
    </location>
    <ligand>
        <name>AMP</name>
        <dbReference type="ChEBI" id="CHEBI:456215"/>
    </ligand>
</feature>
<feature type="binding site" evidence="5">
    <location>
        <begin position="10"/>
        <end position="15"/>
    </location>
    <ligand>
        <name>ATP</name>
        <dbReference type="ChEBI" id="CHEBI:30616"/>
    </ligand>
</feature>
<dbReference type="EMBL" id="JAAMOW010000001">
    <property type="protein sequence ID" value="NGY03228.1"/>
    <property type="molecule type" value="Genomic_DNA"/>
</dbReference>
<keyword evidence="4 5" id="KW-0418">Kinase</keyword>
<dbReference type="PANTHER" id="PTHR23359">
    <property type="entry name" value="NUCLEOTIDE KINASE"/>
    <property type="match status" value="1"/>
</dbReference>
<dbReference type="NCBIfam" id="NF011105">
    <property type="entry name" value="PRK14532.1"/>
    <property type="match status" value="1"/>
</dbReference>
<feature type="binding site" evidence="5">
    <location>
        <position position="31"/>
    </location>
    <ligand>
        <name>AMP</name>
        <dbReference type="ChEBI" id="CHEBI:456215"/>
    </ligand>
</feature>